<dbReference type="InterPro" id="IPR038260">
    <property type="entry name" value="Vps53_C_sf"/>
</dbReference>
<protein>
    <submittedName>
        <fullName evidence="10">Uncharacterized protein</fullName>
    </submittedName>
</protein>
<feature type="domain" description="Vps53 C-terminal" evidence="9">
    <location>
        <begin position="592"/>
        <end position="682"/>
    </location>
</feature>
<sequence length="818" mass="95902">MASYNPNDLLNQIFNSPETLNEIPQLLNHTHQYKTQLNRELTKQISQYQHPSQLNNDILELITTLKSTKSKAASTQSNIIVMTQSIQCLDQYKKNLVLSMKILKRLQMLIISNNKLDGIIQTHNYKEILSYFSVVKELMSYFKPYKSINEINQLNLIINKTQNKLIDDIFIDFEDSFTNNFTNNQLVYGCEILELVDLKYKDKLLNWFYNYQLKEIKSIFNNLDEAGNLENLNRRYIYFNNVLSNIQNNYLSIFPSNWLIDLELSKLFCKITKQDLINQLSNSNQIDSSLLLTSLTKTLDFENKLNDIFKTNDFDKIISKSFEPYLIIWVNEQDKFLSNKFIDFFQISKIPQEYIDINNLNDFLTILKVNNIPNIANSSIELFKIFHKILTQIIKLTNGEVLIDVSKVFIKYLYEYYLKHLLPIINQSIHPNQNSLPSNSPSDNIESIKYLTMVLNTADYIINNINDLQEKFKNLINEDYKDKISFELCHDWYFELINKSIICLLNKISDDLKFPWRQFENNNWNNMDSVNDVSTYMIDFKACLNNNIKLILPLIIRDGYIRNFCDKLIENIIYSFMNHLKLIKPLSILNIEQILFDLSNLKDYLLIIPLYSNPNYDELKISNEDISKLYTRLVNNQFKKIETLLKLLLTPTLPVDNLIENYFQLIGDKSVANFNKILNLKDIDSNQKAKYIDNFNLQLTLSNDLQDESPILSNLDDNSSNLTNNSEDYQSQSIHPQSQPLPQQPDIKDLLSSKSPEPSLPEFLKSKSPRILSNNSLKINNFEKNLREFALNGENQVNKFNENFKNFGKLFRKDNSNE</sequence>
<comment type="similarity">
    <text evidence="3">Belongs to the VPS53 family.</text>
</comment>
<keyword evidence="11" id="KW-1185">Reference proteome</keyword>
<evidence type="ECO:0000313" key="11">
    <source>
        <dbReference type="Proteomes" id="UP000095085"/>
    </source>
</evidence>
<keyword evidence="4" id="KW-0967">Endosome</keyword>
<gene>
    <name evidence="10" type="ORF">HYPBUDRAFT_140602</name>
</gene>
<dbReference type="OrthoDB" id="10261632at2759"/>
<dbReference type="Pfam" id="PF04100">
    <property type="entry name" value="Vps53_N"/>
    <property type="match status" value="1"/>
</dbReference>
<keyword evidence="6" id="KW-0472">Membrane</keyword>
<proteinExistence type="inferred from homology"/>
<dbReference type="AlphaFoldDB" id="A0A1E4RGX4"/>
<evidence type="ECO:0000256" key="4">
    <source>
        <dbReference type="ARBA" id="ARBA00022753"/>
    </source>
</evidence>
<organism evidence="10 11">
    <name type="scientific">Hyphopichia burtonii NRRL Y-1933</name>
    <dbReference type="NCBI Taxonomy" id="984485"/>
    <lineage>
        <taxon>Eukaryota</taxon>
        <taxon>Fungi</taxon>
        <taxon>Dikarya</taxon>
        <taxon>Ascomycota</taxon>
        <taxon>Saccharomycotina</taxon>
        <taxon>Pichiomycetes</taxon>
        <taxon>Debaryomycetaceae</taxon>
        <taxon>Hyphopichia</taxon>
    </lineage>
</organism>
<dbReference type="GO" id="GO:0000938">
    <property type="term" value="C:GARP complex"/>
    <property type="evidence" value="ECO:0007669"/>
    <property type="project" value="InterPro"/>
</dbReference>
<evidence type="ECO:0000256" key="2">
    <source>
        <dbReference type="ARBA" id="ARBA00004481"/>
    </source>
</evidence>
<dbReference type="PANTHER" id="PTHR12820:SF0">
    <property type="entry name" value="VACUOLAR PROTEIN SORTING-ASSOCIATED PROTEIN 53 HOMOLOG"/>
    <property type="match status" value="1"/>
</dbReference>
<evidence type="ECO:0000256" key="7">
    <source>
        <dbReference type="SAM" id="MobiDB-lite"/>
    </source>
</evidence>
<dbReference type="STRING" id="984485.A0A1E4RGX4"/>
<evidence type="ECO:0000256" key="5">
    <source>
        <dbReference type="ARBA" id="ARBA00023034"/>
    </source>
</evidence>
<dbReference type="InterPro" id="IPR007234">
    <property type="entry name" value="Vps53_N"/>
</dbReference>
<evidence type="ECO:0000256" key="3">
    <source>
        <dbReference type="ARBA" id="ARBA00008628"/>
    </source>
</evidence>
<evidence type="ECO:0000313" key="10">
    <source>
        <dbReference type="EMBL" id="ODV66365.1"/>
    </source>
</evidence>
<keyword evidence="5" id="KW-0333">Golgi apparatus</keyword>
<evidence type="ECO:0000256" key="1">
    <source>
        <dbReference type="ARBA" id="ARBA00004150"/>
    </source>
</evidence>
<dbReference type="Pfam" id="PF16854">
    <property type="entry name" value="VPS53_C"/>
    <property type="match status" value="1"/>
</dbReference>
<reference evidence="11" key="1">
    <citation type="submission" date="2016-05" db="EMBL/GenBank/DDBJ databases">
        <title>Comparative genomics of biotechnologically important yeasts.</title>
        <authorList>
            <consortium name="DOE Joint Genome Institute"/>
            <person name="Riley R."/>
            <person name="Haridas S."/>
            <person name="Wolfe K.H."/>
            <person name="Lopes M.R."/>
            <person name="Hittinger C.T."/>
            <person name="Goker M."/>
            <person name="Salamov A."/>
            <person name="Wisecaver J."/>
            <person name="Long T.M."/>
            <person name="Aerts A.L."/>
            <person name="Barry K."/>
            <person name="Choi C."/>
            <person name="Clum A."/>
            <person name="Coughlan A.Y."/>
            <person name="Deshpande S."/>
            <person name="Douglass A.P."/>
            <person name="Hanson S.J."/>
            <person name="Klenk H.-P."/>
            <person name="Labutti K."/>
            <person name="Lapidus A."/>
            <person name="Lindquist E."/>
            <person name="Lipzen A."/>
            <person name="Meier-Kolthoff J.P."/>
            <person name="Ohm R.A."/>
            <person name="Otillar R.P."/>
            <person name="Pangilinan J."/>
            <person name="Peng Y."/>
            <person name="Rokas A."/>
            <person name="Rosa C.A."/>
            <person name="Scheuner C."/>
            <person name="Sibirny A.A."/>
            <person name="Slot J.C."/>
            <person name="Stielow J.B."/>
            <person name="Sun H."/>
            <person name="Kurtzman C.P."/>
            <person name="Blackwell M."/>
            <person name="Grigoriev I.V."/>
            <person name="Jeffries T.W."/>
        </authorList>
    </citation>
    <scope>NUCLEOTIDE SEQUENCE [LARGE SCALE GENOMIC DNA]</scope>
    <source>
        <strain evidence="11">NRRL Y-1933</strain>
    </source>
</reference>
<dbReference type="GO" id="GO:0010008">
    <property type="term" value="C:endosome membrane"/>
    <property type="evidence" value="ECO:0007669"/>
    <property type="project" value="UniProtKB-SubCell"/>
</dbReference>
<dbReference type="Gene3D" id="1.10.357.110">
    <property type="entry name" value="Vacuolar protein sorting-associated protein 53, C-terminus"/>
    <property type="match status" value="1"/>
</dbReference>
<accession>A0A1E4RGX4</accession>
<dbReference type="GO" id="GO:0042147">
    <property type="term" value="P:retrograde transport, endosome to Golgi"/>
    <property type="evidence" value="ECO:0007669"/>
    <property type="project" value="InterPro"/>
</dbReference>
<feature type="region of interest" description="Disordered" evidence="7">
    <location>
        <begin position="710"/>
        <end position="767"/>
    </location>
</feature>
<dbReference type="InterPro" id="IPR039766">
    <property type="entry name" value="Vps53"/>
</dbReference>
<dbReference type="InterPro" id="IPR031745">
    <property type="entry name" value="Vps53_C"/>
</dbReference>
<dbReference type="RefSeq" id="XP_020075432.1">
    <property type="nucleotide sequence ID" value="XM_020219757.1"/>
</dbReference>
<dbReference type="PANTHER" id="PTHR12820">
    <property type="entry name" value="VACUOLAR SORTING PROTEIN 53"/>
    <property type="match status" value="1"/>
</dbReference>
<evidence type="ECO:0000259" key="8">
    <source>
        <dbReference type="Pfam" id="PF04100"/>
    </source>
</evidence>
<feature type="compositionally biased region" description="Polar residues" evidence="7">
    <location>
        <begin position="729"/>
        <end position="741"/>
    </location>
</feature>
<dbReference type="EMBL" id="KV454542">
    <property type="protein sequence ID" value="ODV66365.1"/>
    <property type="molecule type" value="Genomic_DNA"/>
</dbReference>
<name>A0A1E4RGX4_9ASCO</name>
<dbReference type="Proteomes" id="UP000095085">
    <property type="component" value="Unassembled WGS sequence"/>
</dbReference>
<feature type="compositionally biased region" description="Low complexity" evidence="7">
    <location>
        <begin position="712"/>
        <end position="728"/>
    </location>
</feature>
<comment type="subcellular location">
    <subcellularLocation>
        <location evidence="2">Endosome membrane</location>
        <topology evidence="2">Peripheral membrane protein</topology>
    </subcellularLocation>
    <subcellularLocation>
        <location evidence="1">Golgi apparatus</location>
        <location evidence="1">trans-Golgi network membrane</location>
        <topology evidence="1">Peripheral membrane protein</topology>
    </subcellularLocation>
</comment>
<feature type="compositionally biased region" description="Low complexity" evidence="7">
    <location>
        <begin position="752"/>
        <end position="763"/>
    </location>
</feature>
<dbReference type="GO" id="GO:0005829">
    <property type="term" value="C:cytosol"/>
    <property type="evidence" value="ECO:0007669"/>
    <property type="project" value="GOC"/>
</dbReference>
<evidence type="ECO:0000256" key="6">
    <source>
        <dbReference type="ARBA" id="ARBA00023136"/>
    </source>
</evidence>
<feature type="domain" description="Vps53 N-terminal" evidence="8">
    <location>
        <begin position="4"/>
        <end position="346"/>
    </location>
</feature>
<evidence type="ECO:0000259" key="9">
    <source>
        <dbReference type="Pfam" id="PF16854"/>
    </source>
</evidence>
<dbReference type="GeneID" id="30994307"/>